<gene>
    <name evidence="1" type="ORF">OPT61_g1496</name>
</gene>
<organism evidence="1 2">
    <name type="scientific">Boeremia exigua</name>
    <dbReference type="NCBI Taxonomy" id="749465"/>
    <lineage>
        <taxon>Eukaryota</taxon>
        <taxon>Fungi</taxon>
        <taxon>Dikarya</taxon>
        <taxon>Ascomycota</taxon>
        <taxon>Pezizomycotina</taxon>
        <taxon>Dothideomycetes</taxon>
        <taxon>Pleosporomycetidae</taxon>
        <taxon>Pleosporales</taxon>
        <taxon>Pleosporineae</taxon>
        <taxon>Didymellaceae</taxon>
        <taxon>Boeremia</taxon>
    </lineage>
</organism>
<name>A0ACC2IQ52_9PLEO</name>
<protein>
    <submittedName>
        <fullName evidence="1">Uncharacterized protein</fullName>
    </submittedName>
</protein>
<reference evidence="1" key="1">
    <citation type="submission" date="2022-11" db="EMBL/GenBank/DDBJ databases">
        <title>Genome Sequence of Boeremia exigua.</title>
        <authorList>
            <person name="Buettner E."/>
        </authorList>
    </citation>
    <scope>NUCLEOTIDE SEQUENCE</scope>
    <source>
        <strain evidence="1">CU02</strain>
    </source>
</reference>
<dbReference type="Proteomes" id="UP001153331">
    <property type="component" value="Unassembled WGS sequence"/>
</dbReference>
<sequence>MAPALPRDVTMQDHDTLARDNLAATSWHAVHSITPHINRSTDYRMQMVPGPTTTDRGLSVSNFGQSQQRQQRQHPHGQPRHSQPQMQAQRTHQLNSKATHSAYWKQNKEAASSAVATLLPHCTADIPLNESQVISITDVAGSLKELVLLALGAKEGDGECVGKLQSALGSEQAVAGLVDFFSDEYEIG</sequence>
<proteinExistence type="predicted"/>
<keyword evidence="2" id="KW-1185">Reference proteome</keyword>
<comment type="caution">
    <text evidence="1">The sequence shown here is derived from an EMBL/GenBank/DDBJ whole genome shotgun (WGS) entry which is preliminary data.</text>
</comment>
<dbReference type="EMBL" id="JAPHNI010000059">
    <property type="protein sequence ID" value="KAJ8117280.1"/>
    <property type="molecule type" value="Genomic_DNA"/>
</dbReference>
<evidence type="ECO:0000313" key="1">
    <source>
        <dbReference type="EMBL" id="KAJ8117280.1"/>
    </source>
</evidence>
<evidence type="ECO:0000313" key="2">
    <source>
        <dbReference type="Proteomes" id="UP001153331"/>
    </source>
</evidence>
<accession>A0ACC2IQ52</accession>